<gene>
    <name evidence="1" type="ORF">SAMN05421760_101269</name>
</gene>
<proteinExistence type="predicted"/>
<evidence type="ECO:0000313" key="1">
    <source>
        <dbReference type="EMBL" id="SIS41720.1"/>
    </source>
</evidence>
<keyword evidence="2" id="KW-1185">Reference proteome</keyword>
<name>A0A1N7IXB0_9GAMM</name>
<protein>
    <submittedName>
        <fullName evidence="1">Uncharacterized protein</fullName>
    </submittedName>
</protein>
<accession>A0A1N7IXB0</accession>
<dbReference type="EMBL" id="FTOE01000001">
    <property type="protein sequence ID" value="SIS41720.1"/>
    <property type="molecule type" value="Genomic_DNA"/>
</dbReference>
<dbReference type="Proteomes" id="UP000185999">
    <property type="component" value="Unassembled WGS sequence"/>
</dbReference>
<dbReference type="RefSeq" id="WP_054342487.1">
    <property type="nucleotide sequence ID" value="NZ_FTOE01000001.1"/>
</dbReference>
<organism evidence="1 2">
    <name type="scientific">Neptunomonas antarctica</name>
    <dbReference type="NCBI Taxonomy" id="619304"/>
    <lineage>
        <taxon>Bacteria</taxon>
        <taxon>Pseudomonadati</taxon>
        <taxon>Pseudomonadota</taxon>
        <taxon>Gammaproteobacteria</taxon>
        <taxon>Oceanospirillales</taxon>
        <taxon>Oceanospirillaceae</taxon>
        <taxon>Neptunomonas</taxon>
    </lineage>
</organism>
<reference evidence="2" key="1">
    <citation type="submission" date="2017-01" db="EMBL/GenBank/DDBJ databases">
        <authorList>
            <person name="Varghese N."/>
            <person name="Submissions S."/>
        </authorList>
    </citation>
    <scope>NUCLEOTIDE SEQUENCE [LARGE SCALE GENOMIC DNA]</scope>
    <source>
        <strain evidence="2">DSM 22306</strain>
    </source>
</reference>
<dbReference type="AlphaFoldDB" id="A0A1N7IXB0"/>
<sequence length="130" mass="14589">MVRAEVITNAHRIIDIDDAEDSNLKPICYSDEQYFYFTNEHMKQITSHVSLMMIGRHLSKDGMLHVHEEGRNQIKKNIPGLAGSRVFAIKRSFFGDVDSIGESDAAIAADIQVKDVLTALLGELDPNIQF</sequence>
<evidence type="ECO:0000313" key="2">
    <source>
        <dbReference type="Proteomes" id="UP000185999"/>
    </source>
</evidence>